<dbReference type="SUPFAM" id="SSF63829">
    <property type="entry name" value="Calcium-dependent phosphotriesterase"/>
    <property type="match status" value="1"/>
</dbReference>
<dbReference type="InterPro" id="IPR051262">
    <property type="entry name" value="SMP-30/CGR1_Lactonase"/>
</dbReference>
<evidence type="ECO:0000256" key="1">
    <source>
        <dbReference type="ARBA" id="ARBA00022801"/>
    </source>
</evidence>
<feature type="binding site" evidence="3">
    <location>
        <position position="182"/>
    </location>
    <ligand>
        <name>substrate</name>
    </ligand>
</feature>
<evidence type="ECO:0000259" key="5">
    <source>
        <dbReference type="Pfam" id="PF08450"/>
    </source>
</evidence>
<reference evidence="6 7" key="1">
    <citation type="submission" date="2020-07" db="EMBL/GenBank/DDBJ databases">
        <title>Spirosoma foliorum sp. nov., isolated from the leaves on the Nejang mountain Korea, Republic of.</title>
        <authorList>
            <person name="Ho H."/>
            <person name="Lee Y.-J."/>
            <person name="Nurcahyanto D.-A."/>
            <person name="Kim S.-G."/>
        </authorList>
    </citation>
    <scope>NUCLEOTIDE SEQUENCE [LARGE SCALE GENOMIC DNA]</scope>
    <source>
        <strain evidence="6 7">PL0136</strain>
    </source>
</reference>
<evidence type="ECO:0000256" key="4">
    <source>
        <dbReference type="SAM" id="SignalP"/>
    </source>
</evidence>
<dbReference type="GO" id="GO:0016787">
    <property type="term" value="F:hydrolase activity"/>
    <property type="evidence" value="ECO:0007669"/>
    <property type="project" value="UniProtKB-KW"/>
</dbReference>
<organism evidence="6 7">
    <name type="scientific">Spirosoma foliorum</name>
    <dbReference type="NCBI Taxonomy" id="2710596"/>
    <lineage>
        <taxon>Bacteria</taxon>
        <taxon>Pseudomonadati</taxon>
        <taxon>Bacteroidota</taxon>
        <taxon>Cytophagia</taxon>
        <taxon>Cytophagales</taxon>
        <taxon>Cytophagaceae</taxon>
        <taxon>Spirosoma</taxon>
    </lineage>
</organism>
<dbReference type="InterPro" id="IPR013658">
    <property type="entry name" value="SGL"/>
</dbReference>
<gene>
    <name evidence="6" type="ORF">H3H32_20660</name>
</gene>
<feature type="active site" description="Proton donor/acceptor" evidence="2">
    <location>
        <position position="275"/>
    </location>
</feature>
<feature type="domain" description="SMP-30/Gluconolactonase/LRE-like region" evidence="5">
    <location>
        <begin position="58"/>
        <end position="333"/>
    </location>
</feature>
<keyword evidence="4" id="KW-0732">Signal</keyword>
<feature type="chain" id="PRO_5028949481" evidence="4">
    <location>
        <begin position="22"/>
        <end position="347"/>
    </location>
</feature>
<feature type="binding site" evidence="3">
    <location>
        <position position="275"/>
    </location>
    <ligand>
        <name>a divalent metal cation</name>
        <dbReference type="ChEBI" id="CHEBI:60240"/>
    </ligand>
</feature>
<accession>A0A7G5GNH6</accession>
<dbReference type="Gene3D" id="2.120.10.30">
    <property type="entry name" value="TolB, C-terminal domain"/>
    <property type="match status" value="1"/>
</dbReference>
<dbReference type="PANTHER" id="PTHR47572">
    <property type="entry name" value="LIPOPROTEIN-RELATED"/>
    <property type="match status" value="1"/>
</dbReference>
<sequence length="347" mass="37334">MKSKPLLLVGWLGLVLSSASAQTTPFPTIGQIVKADPRLDKLVSADAKIEVLASGFDWTEGPIWVKNEAYLLFSDVPKNTIFKWTDKEGVTPFLKPSGYTGLGPYSDEPGSNGLTIDKQGRLIACEHGDRRVTAMSMTGAGGKRTLADNYNGKRFNSPNDVVAHSNGSYYFTDPPYGMPKKEKDPGRETDGWGVYRIAPERAGVPGVVSIVVGDLTRPNGIALSPDEKILFVAQSDPLRPVVMAYPIQPDGSVGKGRIVFGPEQMKKQNLEGGFDGMKVDRDGNLWVTGGGGVLVLAPTQGTGPYDFLGHLKIGGATANCAWGDDGSTLYITADMYLCRIRTFAKGW</sequence>
<feature type="binding site" evidence="3">
    <location>
        <position position="159"/>
    </location>
    <ligand>
        <name>substrate</name>
    </ligand>
</feature>
<feature type="binding site" evidence="3">
    <location>
        <position position="60"/>
    </location>
    <ligand>
        <name>a divalent metal cation</name>
        <dbReference type="ChEBI" id="CHEBI:60240"/>
    </ligand>
</feature>
<dbReference type="InterPro" id="IPR005511">
    <property type="entry name" value="SMP-30"/>
</dbReference>
<protein>
    <submittedName>
        <fullName evidence="6">SMP-30/gluconolactonase/LRE family protein</fullName>
    </submittedName>
</protein>
<dbReference type="RefSeq" id="WP_182457535.1">
    <property type="nucleotide sequence ID" value="NZ_CP059732.1"/>
</dbReference>
<dbReference type="GO" id="GO:0046872">
    <property type="term" value="F:metal ion binding"/>
    <property type="evidence" value="ECO:0007669"/>
    <property type="project" value="UniProtKB-KW"/>
</dbReference>
<evidence type="ECO:0000256" key="3">
    <source>
        <dbReference type="PIRSR" id="PIRSR605511-2"/>
    </source>
</evidence>
<dbReference type="PRINTS" id="PR01790">
    <property type="entry name" value="SMP30FAMILY"/>
</dbReference>
<keyword evidence="3" id="KW-0862">Zinc</keyword>
<dbReference type="PANTHER" id="PTHR47572:SF4">
    <property type="entry name" value="LACTONASE DRP35"/>
    <property type="match status" value="1"/>
</dbReference>
<dbReference type="EMBL" id="CP059732">
    <property type="protein sequence ID" value="QMW00418.1"/>
    <property type="molecule type" value="Genomic_DNA"/>
</dbReference>
<dbReference type="Pfam" id="PF08450">
    <property type="entry name" value="SGL"/>
    <property type="match status" value="1"/>
</dbReference>
<dbReference type="AlphaFoldDB" id="A0A7G5GNH6"/>
<dbReference type="Proteomes" id="UP000515369">
    <property type="component" value="Chromosome"/>
</dbReference>
<dbReference type="KEGG" id="sfol:H3H32_20660"/>
<comment type="cofactor">
    <cofactor evidence="3">
        <name>Zn(2+)</name>
        <dbReference type="ChEBI" id="CHEBI:29105"/>
    </cofactor>
    <text evidence="3">Binds 1 divalent metal cation per subunit.</text>
</comment>
<keyword evidence="1" id="KW-0378">Hydrolase</keyword>
<keyword evidence="3" id="KW-0479">Metal-binding</keyword>
<feature type="binding site" evidence="3">
    <location>
        <position position="219"/>
    </location>
    <ligand>
        <name>a divalent metal cation</name>
        <dbReference type="ChEBI" id="CHEBI:60240"/>
    </ligand>
</feature>
<evidence type="ECO:0000313" key="7">
    <source>
        <dbReference type="Proteomes" id="UP000515369"/>
    </source>
</evidence>
<evidence type="ECO:0000256" key="2">
    <source>
        <dbReference type="PIRSR" id="PIRSR605511-1"/>
    </source>
</evidence>
<proteinExistence type="predicted"/>
<feature type="signal peptide" evidence="4">
    <location>
        <begin position="1"/>
        <end position="21"/>
    </location>
</feature>
<dbReference type="InterPro" id="IPR011042">
    <property type="entry name" value="6-blade_b-propeller_TolB-like"/>
</dbReference>
<name>A0A7G5GNH6_9BACT</name>
<evidence type="ECO:0000313" key="6">
    <source>
        <dbReference type="EMBL" id="QMW00418.1"/>
    </source>
</evidence>
<keyword evidence="7" id="KW-1185">Reference proteome</keyword>